<keyword evidence="4" id="KW-1185">Reference proteome</keyword>
<evidence type="ECO:0000313" key="3">
    <source>
        <dbReference type="EMBL" id="KAJ3128127.1"/>
    </source>
</evidence>
<gene>
    <name evidence="3" type="ORF">HK100_009362</name>
</gene>
<feature type="region of interest" description="Disordered" evidence="1">
    <location>
        <begin position="277"/>
        <end position="306"/>
    </location>
</feature>
<feature type="region of interest" description="Disordered" evidence="1">
    <location>
        <begin position="387"/>
        <end position="418"/>
    </location>
</feature>
<evidence type="ECO:0000256" key="2">
    <source>
        <dbReference type="SAM" id="Phobius"/>
    </source>
</evidence>
<dbReference type="Proteomes" id="UP001211907">
    <property type="component" value="Unassembled WGS sequence"/>
</dbReference>
<proteinExistence type="predicted"/>
<evidence type="ECO:0000313" key="4">
    <source>
        <dbReference type="Proteomes" id="UP001211907"/>
    </source>
</evidence>
<feature type="compositionally biased region" description="Low complexity" evidence="1">
    <location>
        <begin position="389"/>
        <end position="408"/>
    </location>
</feature>
<accession>A0AAD5T3C7</accession>
<name>A0AAD5T3C7_9FUNG</name>
<feature type="compositionally biased region" description="Low complexity" evidence="1">
    <location>
        <begin position="563"/>
        <end position="594"/>
    </location>
</feature>
<feature type="transmembrane region" description="Helical" evidence="2">
    <location>
        <begin position="143"/>
        <end position="167"/>
    </location>
</feature>
<dbReference type="AlphaFoldDB" id="A0AAD5T3C7"/>
<keyword evidence="2" id="KW-0472">Membrane</keyword>
<evidence type="ECO:0000256" key="1">
    <source>
        <dbReference type="SAM" id="MobiDB-lite"/>
    </source>
</evidence>
<keyword evidence="2" id="KW-1133">Transmembrane helix</keyword>
<organism evidence="3 4">
    <name type="scientific">Physocladia obscura</name>
    <dbReference type="NCBI Taxonomy" id="109957"/>
    <lineage>
        <taxon>Eukaryota</taxon>
        <taxon>Fungi</taxon>
        <taxon>Fungi incertae sedis</taxon>
        <taxon>Chytridiomycota</taxon>
        <taxon>Chytridiomycota incertae sedis</taxon>
        <taxon>Chytridiomycetes</taxon>
        <taxon>Chytridiales</taxon>
        <taxon>Chytriomycetaceae</taxon>
        <taxon>Physocladia</taxon>
    </lineage>
</organism>
<feature type="region of interest" description="Disordered" evidence="1">
    <location>
        <begin position="555"/>
        <end position="594"/>
    </location>
</feature>
<keyword evidence="2" id="KW-0812">Transmembrane</keyword>
<dbReference type="EMBL" id="JADGJH010000479">
    <property type="protein sequence ID" value="KAJ3128127.1"/>
    <property type="molecule type" value="Genomic_DNA"/>
</dbReference>
<reference evidence="3" key="1">
    <citation type="submission" date="2020-05" db="EMBL/GenBank/DDBJ databases">
        <title>Phylogenomic resolution of chytrid fungi.</title>
        <authorList>
            <person name="Stajich J.E."/>
            <person name="Amses K."/>
            <person name="Simmons R."/>
            <person name="Seto K."/>
            <person name="Myers J."/>
            <person name="Bonds A."/>
            <person name="Quandt C.A."/>
            <person name="Barry K."/>
            <person name="Liu P."/>
            <person name="Grigoriev I."/>
            <person name="Longcore J.E."/>
            <person name="James T.Y."/>
        </authorList>
    </citation>
    <scope>NUCLEOTIDE SEQUENCE</scope>
    <source>
        <strain evidence="3">JEL0513</strain>
    </source>
</reference>
<protein>
    <submittedName>
        <fullName evidence="3">Uncharacterized protein</fullName>
    </submittedName>
</protein>
<sequence length="658" mass="68832">MTTVTATGMPCVAATGSGDYGCSSSGSTVVMCVNGIVQSILAVCGPDQMCVNAYCIPNSPASSADNPTATSTATTIIASTFSSAPSVLINPSTASMQSIQTEPTASASTTLSTANALTATKVIATSTPLSYLASASASGLSRAAVAGIVCATLLAVVVACATVFTVVRIKRSKHSHLSLSLTRAADPNAFFQHAAWNPSTSNCVPLAEDDADCSYPNDDYDHDDEHGTNPSGLLYSSQTKFIVANSLKPQTGHFCNDNENKNLQLTAKYQLPPIRTDSARSGVMSTPTPPHTSSSSYFSAKPNNTSKRRTRLHLAFPSFLQGSTISRKNTATSFSDDAFSANNCTSSRGGVEVGVSHRLSTTSILSVKNVTDRHSFHSDRVEESSQVLAASIPSASSTATASNSCTGSKQTSGRSGTGERLSGVAALIAGTVAEYFEFRENQNNDSSVGAGGGNGGDESENMDVAAIARRKTARNWKSRERVACKAAATLASVRRASSSGAGGGGGSSATANWRHSLASIDSEPLISWSDRSSMGERDNDKNEEHVEALQNVRAVATAKGSENTNNTNGQNNNSRRIRISSSNSNNQVSFSSRSFSINSRGSNNFENNYGNINGNDVLVASPSDSRRRISQLREVTVIDCGGGGFGMLDNEVENENRR</sequence>
<comment type="caution">
    <text evidence="3">The sequence shown here is derived from an EMBL/GenBank/DDBJ whole genome shotgun (WGS) entry which is preliminary data.</text>
</comment>